<evidence type="ECO:0000256" key="13">
    <source>
        <dbReference type="ARBA" id="ARBA00023136"/>
    </source>
</evidence>
<comment type="catalytic activity">
    <reaction evidence="1">
        <text>ATP + protein L-histidine = ADP + protein N-phospho-L-histidine.</text>
        <dbReference type="EC" id="2.7.13.3"/>
    </reaction>
</comment>
<dbReference type="SMART" id="SM00388">
    <property type="entry name" value="HisKA"/>
    <property type="match status" value="1"/>
</dbReference>
<proteinExistence type="predicted"/>
<protein>
    <recommendedName>
        <fullName evidence="3">histidine kinase</fullName>
        <ecNumber evidence="3">2.7.13.3</ecNumber>
    </recommendedName>
</protein>
<feature type="transmembrane region" description="Helical" evidence="14">
    <location>
        <begin position="165"/>
        <end position="191"/>
    </location>
</feature>
<dbReference type="SUPFAM" id="SSF55874">
    <property type="entry name" value="ATPase domain of HSP90 chaperone/DNA topoisomerase II/histidine kinase"/>
    <property type="match status" value="1"/>
</dbReference>
<dbReference type="AlphaFoldDB" id="A0A1W1ZJC7"/>
<evidence type="ECO:0000313" key="17">
    <source>
        <dbReference type="Proteomes" id="UP000192790"/>
    </source>
</evidence>
<evidence type="ECO:0000256" key="10">
    <source>
        <dbReference type="ARBA" id="ARBA00022840"/>
    </source>
</evidence>
<evidence type="ECO:0000256" key="3">
    <source>
        <dbReference type="ARBA" id="ARBA00012438"/>
    </source>
</evidence>
<keyword evidence="12" id="KW-0902">Two-component regulatory system</keyword>
<dbReference type="SUPFAM" id="SSF47384">
    <property type="entry name" value="Homodimeric domain of signal transducing histidine kinase"/>
    <property type="match status" value="1"/>
</dbReference>
<evidence type="ECO:0000256" key="14">
    <source>
        <dbReference type="SAM" id="Phobius"/>
    </source>
</evidence>
<evidence type="ECO:0000256" key="1">
    <source>
        <dbReference type="ARBA" id="ARBA00000085"/>
    </source>
</evidence>
<feature type="transmembrane region" description="Helical" evidence="14">
    <location>
        <begin position="212"/>
        <end position="234"/>
    </location>
</feature>
<dbReference type="InterPro" id="IPR036890">
    <property type="entry name" value="HATPase_C_sf"/>
</dbReference>
<evidence type="ECO:0000259" key="15">
    <source>
        <dbReference type="PROSITE" id="PS50109"/>
    </source>
</evidence>
<dbReference type="RefSeq" id="WP_084233800.1">
    <property type="nucleotide sequence ID" value="NZ_FWXW01000002.1"/>
</dbReference>
<dbReference type="InterPro" id="IPR003661">
    <property type="entry name" value="HisK_dim/P_dom"/>
</dbReference>
<keyword evidence="5" id="KW-0597">Phosphoprotein</keyword>
<evidence type="ECO:0000256" key="7">
    <source>
        <dbReference type="ARBA" id="ARBA00022692"/>
    </source>
</evidence>
<dbReference type="Proteomes" id="UP000192790">
    <property type="component" value="Unassembled WGS sequence"/>
</dbReference>
<dbReference type="OrthoDB" id="9792991at2"/>
<evidence type="ECO:0000256" key="6">
    <source>
        <dbReference type="ARBA" id="ARBA00022679"/>
    </source>
</evidence>
<dbReference type="GO" id="GO:0005524">
    <property type="term" value="F:ATP binding"/>
    <property type="evidence" value="ECO:0007669"/>
    <property type="project" value="UniProtKB-KW"/>
</dbReference>
<feature type="transmembrane region" description="Helical" evidence="14">
    <location>
        <begin position="12"/>
        <end position="34"/>
    </location>
</feature>
<feature type="transmembrane region" description="Helical" evidence="14">
    <location>
        <begin position="292"/>
        <end position="311"/>
    </location>
</feature>
<dbReference type="EMBL" id="FWXW01000002">
    <property type="protein sequence ID" value="SMC48609.1"/>
    <property type="molecule type" value="Genomic_DNA"/>
</dbReference>
<dbReference type="Pfam" id="PF00512">
    <property type="entry name" value="HisKA"/>
    <property type="match status" value="1"/>
</dbReference>
<gene>
    <name evidence="16" type="ORF">SAMN02745168_1174</name>
</gene>
<evidence type="ECO:0000256" key="4">
    <source>
        <dbReference type="ARBA" id="ARBA00022475"/>
    </source>
</evidence>
<comment type="subcellular location">
    <subcellularLocation>
        <location evidence="2">Cell membrane</location>
        <topology evidence="2">Multi-pass membrane protein</topology>
    </subcellularLocation>
</comment>
<accession>A0A1W1ZJC7</accession>
<feature type="transmembrane region" description="Helical" evidence="14">
    <location>
        <begin position="240"/>
        <end position="262"/>
    </location>
</feature>
<evidence type="ECO:0000256" key="8">
    <source>
        <dbReference type="ARBA" id="ARBA00022741"/>
    </source>
</evidence>
<feature type="transmembrane region" description="Helical" evidence="14">
    <location>
        <begin position="317"/>
        <end position="339"/>
    </location>
</feature>
<keyword evidence="6" id="KW-0808">Transferase</keyword>
<dbReference type="InterPro" id="IPR005467">
    <property type="entry name" value="His_kinase_dom"/>
</dbReference>
<dbReference type="InterPro" id="IPR003594">
    <property type="entry name" value="HATPase_dom"/>
</dbReference>
<evidence type="ECO:0000256" key="5">
    <source>
        <dbReference type="ARBA" id="ARBA00022553"/>
    </source>
</evidence>
<dbReference type="PROSITE" id="PS50109">
    <property type="entry name" value="HIS_KIN"/>
    <property type="match status" value="1"/>
</dbReference>
<reference evidence="16 17" key="1">
    <citation type="submission" date="2017-04" db="EMBL/GenBank/DDBJ databases">
        <authorList>
            <person name="Afonso C.L."/>
            <person name="Miller P.J."/>
            <person name="Scott M.A."/>
            <person name="Spackman E."/>
            <person name="Goraichik I."/>
            <person name="Dimitrov K.M."/>
            <person name="Suarez D.L."/>
            <person name="Swayne D.E."/>
        </authorList>
    </citation>
    <scope>NUCLEOTIDE SEQUENCE [LARGE SCALE GENOMIC DNA]</scope>
    <source>
        <strain evidence="16 17">DSM 12816</strain>
    </source>
</reference>
<organism evidence="16 17">
    <name type="scientific">Papillibacter cinnamivorans DSM 12816</name>
    <dbReference type="NCBI Taxonomy" id="1122930"/>
    <lineage>
        <taxon>Bacteria</taxon>
        <taxon>Bacillati</taxon>
        <taxon>Bacillota</taxon>
        <taxon>Clostridia</taxon>
        <taxon>Eubacteriales</taxon>
        <taxon>Oscillospiraceae</taxon>
        <taxon>Papillibacter</taxon>
    </lineage>
</organism>
<dbReference type="EC" id="2.7.13.3" evidence="3"/>
<keyword evidence="8" id="KW-0547">Nucleotide-binding</keyword>
<sequence length="612" mass="67824">MNRLKESLAAKIVAYFLLVAFACAFAVSAGYLVICADAGYLGTDYFHSGSFKNSLQSDYYSLLNAVSQYEDSAQSDAYLETSAQLPGYFAPGAYTNFLYQVEHEGVVVFTNYSGEDFRSAVADVNTGVYSTTSSEYYITYGVDASLSAKDEYLAGSQQFDRYYRYVPLAVVAAAVSLVLGIAVFVFSLSAAGRRRGTAEIRLNVLDRIPFDLLCLGMVLLFSLAVSVTDSLSYYLSSANLPYLLVPFVFYGTALFLFFVTLAKRVKAGTLIRDTLIALLIRGIAALLRNIGLLWKLVLLFILYALLSVLFFNSPLLYLSLQVLALILLCWWGVQAASLLKGARRIAEGDLDYKIENRRMFWNLKKLADYLNNVGQGMSRAVSAQLKSERFRAELITNVSHDLKTPLTSIINYIDLLKKEPADNPKIAEYVEVLDRKSQWLKKLTEDLVEASKASTGNISIRREKIDVTELLRQAMGEFSEKLEGRSLEVVADIPETPLSVSADGRYLWRIIDNIFSNVCKYALPGTRVYLDAREEDSAVVFSVKNISAARLNIDPEELLERFVRGDESRTTEGSGLGLAIARDLTQLQGGSFSLNIDGDLFKATVSFPALKG</sequence>
<keyword evidence="4" id="KW-1003">Cell membrane</keyword>
<keyword evidence="9 16" id="KW-0418">Kinase</keyword>
<dbReference type="Gene3D" id="3.30.565.10">
    <property type="entry name" value="Histidine kinase-like ATPase, C-terminal domain"/>
    <property type="match status" value="1"/>
</dbReference>
<keyword evidence="17" id="KW-1185">Reference proteome</keyword>
<evidence type="ECO:0000256" key="11">
    <source>
        <dbReference type="ARBA" id="ARBA00022989"/>
    </source>
</evidence>
<dbReference type="PROSITE" id="PS51257">
    <property type="entry name" value="PROKAR_LIPOPROTEIN"/>
    <property type="match status" value="1"/>
</dbReference>
<dbReference type="STRING" id="1122930.SAMN02745168_1174"/>
<dbReference type="SMART" id="SM00387">
    <property type="entry name" value="HATPase_c"/>
    <property type="match status" value="1"/>
</dbReference>
<evidence type="ECO:0000256" key="9">
    <source>
        <dbReference type="ARBA" id="ARBA00022777"/>
    </source>
</evidence>
<dbReference type="Gene3D" id="1.10.287.130">
    <property type="match status" value="1"/>
</dbReference>
<dbReference type="PANTHER" id="PTHR45528">
    <property type="entry name" value="SENSOR HISTIDINE KINASE CPXA"/>
    <property type="match status" value="1"/>
</dbReference>
<evidence type="ECO:0000256" key="2">
    <source>
        <dbReference type="ARBA" id="ARBA00004651"/>
    </source>
</evidence>
<dbReference type="GO" id="GO:0000155">
    <property type="term" value="F:phosphorelay sensor kinase activity"/>
    <property type="evidence" value="ECO:0007669"/>
    <property type="project" value="InterPro"/>
</dbReference>
<feature type="domain" description="Histidine kinase" evidence="15">
    <location>
        <begin position="397"/>
        <end position="611"/>
    </location>
</feature>
<evidence type="ECO:0000313" key="16">
    <source>
        <dbReference type="EMBL" id="SMC48609.1"/>
    </source>
</evidence>
<keyword evidence="10" id="KW-0067">ATP-binding</keyword>
<dbReference type="InterPro" id="IPR036097">
    <property type="entry name" value="HisK_dim/P_sf"/>
</dbReference>
<dbReference type="PANTHER" id="PTHR45528:SF1">
    <property type="entry name" value="SENSOR HISTIDINE KINASE CPXA"/>
    <property type="match status" value="1"/>
</dbReference>
<name>A0A1W1ZJC7_9FIRM</name>
<dbReference type="Pfam" id="PF02518">
    <property type="entry name" value="HATPase_c"/>
    <property type="match status" value="1"/>
</dbReference>
<dbReference type="GO" id="GO:0005886">
    <property type="term" value="C:plasma membrane"/>
    <property type="evidence" value="ECO:0007669"/>
    <property type="project" value="UniProtKB-SubCell"/>
</dbReference>
<keyword evidence="13 14" id="KW-0472">Membrane</keyword>
<dbReference type="InterPro" id="IPR050398">
    <property type="entry name" value="HssS/ArlS-like"/>
</dbReference>
<keyword evidence="7 14" id="KW-0812">Transmembrane</keyword>
<dbReference type="CDD" id="cd00082">
    <property type="entry name" value="HisKA"/>
    <property type="match status" value="1"/>
</dbReference>
<evidence type="ECO:0000256" key="12">
    <source>
        <dbReference type="ARBA" id="ARBA00023012"/>
    </source>
</evidence>
<keyword evidence="11 14" id="KW-1133">Transmembrane helix</keyword>